<keyword evidence="3" id="KW-0479">Metal-binding</keyword>
<keyword evidence="5" id="KW-0862">Zinc</keyword>
<evidence type="ECO:0000313" key="9">
    <source>
        <dbReference type="Proteomes" id="UP000236723"/>
    </source>
</evidence>
<dbReference type="GO" id="GO:0009085">
    <property type="term" value="P:lysine biosynthetic process"/>
    <property type="evidence" value="ECO:0007669"/>
    <property type="project" value="UniProtKB-KW"/>
</dbReference>
<evidence type="ECO:0000256" key="6">
    <source>
        <dbReference type="ARBA" id="ARBA00023154"/>
    </source>
</evidence>
<dbReference type="EMBL" id="FNVO01000025">
    <property type="protein sequence ID" value="SEG90062.1"/>
    <property type="molecule type" value="Genomic_DNA"/>
</dbReference>
<dbReference type="Gene3D" id="3.40.630.10">
    <property type="entry name" value="Zn peptidases"/>
    <property type="match status" value="2"/>
</dbReference>
<dbReference type="PANTHER" id="PTHR43808:SF28">
    <property type="entry name" value="[LYSW]-LYSINE_[LYSW]-ORNITHINE HYDROLASE"/>
    <property type="match status" value="1"/>
</dbReference>
<evidence type="ECO:0000313" key="8">
    <source>
        <dbReference type="EMBL" id="SEG90062.1"/>
    </source>
</evidence>
<dbReference type="Proteomes" id="UP000236723">
    <property type="component" value="Unassembled WGS sequence"/>
</dbReference>
<evidence type="ECO:0000256" key="5">
    <source>
        <dbReference type="ARBA" id="ARBA00022833"/>
    </source>
</evidence>
<protein>
    <submittedName>
        <fullName evidence="8">Acetylornithine deacetylase</fullName>
    </submittedName>
</protein>
<evidence type="ECO:0000256" key="1">
    <source>
        <dbReference type="ARBA" id="ARBA00022490"/>
    </source>
</evidence>
<keyword evidence="6" id="KW-0457">Lysine biosynthesis</keyword>
<dbReference type="InterPro" id="IPR001261">
    <property type="entry name" value="ArgE/DapE_CS"/>
</dbReference>
<dbReference type="GO" id="GO:0050897">
    <property type="term" value="F:cobalt ion binding"/>
    <property type="evidence" value="ECO:0007669"/>
    <property type="project" value="InterPro"/>
</dbReference>
<sequence length="479" mass="49383">MPAPAYRPLTVVQLPPAPSPGLLDDLAELAGRGRVLAAGPPNAVDALRGRGLEVLAGQDARALGVLLDHADAVTVEAASAADVLALARDLDADHVRLAPGADGLDLDGLAADVVVCAEGTLSPSAGTRLWRTAAPAADLELLSRAVQISSVSGDERDLAEFLAAWCARQGIDAEVDAAGNLVATRGTGPRRLLLLGHLDTVPHRWPARWHGDVLTGRGSVDAKASLVAYLQTLAELDVPEGAQVRVVGAVQEEVTSSGAFHVRDHYPADAVVVGEPSGAHALTVGYHGLCKILLAVREPTAHTAGRGVRTAADRLVDAAAAVRSAVAALSPDALVAVLGVDARNHGDVQAGDAVIDVRVPPGVATADLRAAVRAAVPAPVTVGFQRCTPGVATPRSSGLVRAFTRALRAAGSTPRHLAKKGSSDMNTLATTWEGVPMVAYGPGDARLDHTPHERLDATEYRHARTVLAAAVRDWLSSPS</sequence>
<evidence type="ECO:0000256" key="2">
    <source>
        <dbReference type="ARBA" id="ARBA00022605"/>
    </source>
</evidence>
<dbReference type="InterPro" id="IPR050072">
    <property type="entry name" value="Peptidase_M20A"/>
</dbReference>
<keyword evidence="1" id="KW-0963">Cytoplasm</keyword>
<keyword evidence="4" id="KW-0378">Hydrolase</keyword>
<dbReference type="InterPro" id="IPR010175">
    <property type="entry name" value="LysK"/>
</dbReference>
<evidence type="ECO:0000256" key="7">
    <source>
        <dbReference type="ARBA" id="ARBA00023285"/>
    </source>
</evidence>
<dbReference type="OrthoDB" id="7055905at2"/>
<keyword evidence="2" id="KW-0028">Amino-acid biosynthesis</keyword>
<dbReference type="PANTHER" id="PTHR43808">
    <property type="entry name" value="ACETYLORNITHINE DEACETYLASE"/>
    <property type="match status" value="1"/>
</dbReference>
<evidence type="ECO:0000256" key="4">
    <source>
        <dbReference type="ARBA" id="ARBA00022801"/>
    </source>
</evidence>
<dbReference type="GO" id="GO:0008270">
    <property type="term" value="F:zinc ion binding"/>
    <property type="evidence" value="ECO:0007669"/>
    <property type="project" value="InterPro"/>
</dbReference>
<dbReference type="GO" id="GO:0016811">
    <property type="term" value="F:hydrolase activity, acting on carbon-nitrogen (but not peptide) bonds, in linear amides"/>
    <property type="evidence" value="ECO:0007669"/>
    <property type="project" value="InterPro"/>
</dbReference>
<evidence type="ECO:0000256" key="3">
    <source>
        <dbReference type="ARBA" id="ARBA00022723"/>
    </source>
</evidence>
<reference evidence="9" key="1">
    <citation type="submission" date="2016-10" db="EMBL/GenBank/DDBJ databases">
        <authorList>
            <person name="Varghese N."/>
            <person name="Submissions S."/>
        </authorList>
    </citation>
    <scope>NUCLEOTIDE SEQUENCE [LARGE SCALE GENOMIC DNA]</scope>
    <source>
        <strain evidence="9">DSM 43163</strain>
    </source>
</reference>
<dbReference type="AlphaFoldDB" id="A0A1H6DXJ6"/>
<dbReference type="SUPFAM" id="SSF53187">
    <property type="entry name" value="Zn-dependent exopeptidases"/>
    <property type="match status" value="1"/>
</dbReference>
<accession>A0A1H6DXJ6</accession>
<proteinExistence type="predicted"/>
<keyword evidence="9" id="KW-1185">Reference proteome</keyword>
<dbReference type="NCBIfam" id="TIGR01902">
    <property type="entry name" value="dapE-lys-deAc"/>
    <property type="match status" value="1"/>
</dbReference>
<dbReference type="RefSeq" id="WP_103943937.1">
    <property type="nucleotide sequence ID" value="NZ_FNVO01000025.1"/>
</dbReference>
<dbReference type="PROSITE" id="PS00758">
    <property type="entry name" value="ARGE_DAPE_CPG2_1"/>
    <property type="match status" value="1"/>
</dbReference>
<dbReference type="Pfam" id="PF01546">
    <property type="entry name" value="Peptidase_M20"/>
    <property type="match status" value="1"/>
</dbReference>
<gene>
    <name evidence="8" type="ORF">SAMN04489712_12527</name>
</gene>
<keyword evidence="7" id="KW-0170">Cobalt</keyword>
<name>A0A1H6DXJ6_9ACTN</name>
<organism evidence="8 9">
    <name type="scientific">Thermomonospora echinospora</name>
    <dbReference type="NCBI Taxonomy" id="1992"/>
    <lineage>
        <taxon>Bacteria</taxon>
        <taxon>Bacillati</taxon>
        <taxon>Actinomycetota</taxon>
        <taxon>Actinomycetes</taxon>
        <taxon>Streptosporangiales</taxon>
        <taxon>Thermomonosporaceae</taxon>
        <taxon>Thermomonospora</taxon>
    </lineage>
</organism>
<dbReference type="InterPro" id="IPR002933">
    <property type="entry name" value="Peptidase_M20"/>
</dbReference>